<keyword evidence="2" id="KW-0378">Hydrolase</keyword>
<sequence length="121" mass="14354">HIHNSPTFTLQNIEILVLDEADRMLDEYYFEQMKEVINNCSRTRQTMLFSATMTDQIKDLIQVSLNRPIRLFIDDNQSVAPYLRQEFIRVREHREGDREAIVAALLTRTFHDRVIVFAQTK</sequence>
<dbReference type="EMBL" id="CAJOAY010033353">
    <property type="protein sequence ID" value="CAF4438188.1"/>
    <property type="molecule type" value="Genomic_DNA"/>
</dbReference>
<dbReference type="PROSITE" id="PS51192">
    <property type="entry name" value="HELICASE_ATP_BIND_1"/>
    <property type="match status" value="1"/>
</dbReference>
<dbReference type="GO" id="GO:0016787">
    <property type="term" value="F:hydrolase activity"/>
    <property type="evidence" value="ECO:0007669"/>
    <property type="project" value="UniProtKB-KW"/>
</dbReference>
<evidence type="ECO:0000259" key="5">
    <source>
        <dbReference type="PROSITE" id="PS51192"/>
    </source>
</evidence>
<dbReference type="PANTHER" id="PTHR47959:SF1">
    <property type="entry name" value="ATP-DEPENDENT RNA HELICASE DBPA"/>
    <property type="match status" value="1"/>
</dbReference>
<feature type="domain" description="Helicase ATP-binding" evidence="5">
    <location>
        <begin position="1"/>
        <end position="71"/>
    </location>
</feature>
<evidence type="ECO:0000313" key="7">
    <source>
        <dbReference type="Proteomes" id="UP000663881"/>
    </source>
</evidence>
<evidence type="ECO:0000256" key="1">
    <source>
        <dbReference type="ARBA" id="ARBA00022741"/>
    </source>
</evidence>
<feature type="non-terminal residue" evidence="6">
    <location>
        <position position="121"/>
    </location>
</feature>
<feature type="non-terminal residue" evidence="6">
    <location>
        <position position="1"/>
    </location>
</feature>
<evidence type="ECO:0000313" key="6">
    <source>
        <dbReference type="EMBL" id="CAF4438188.1"/>
    </source>
</evidence>
<dbReference type="GO" id="GO:0005524">
    <property type="term" value="F:ATP binding"/>
    <property type="evidence" value="ECO:0007669"/>
    <property type="project" value="UniProtKB-KW"/>
</dbReference>
<gene>
    <name evidence="6" type="ORF">OKA104_LOCUS53470</name>
</gene>
<dbReference type="InterPro" id="IPR027417">
    <property type="entry name" value="P-loop_NTPase"/>
</dbReference>
<proteinExistence type="predicted"/>
<organism evidence="6 7">
    <name type="scientific">Adineta steineri</name>
    <dbReference type="NCBI Taxonomy" id="433720"/>
    <lineage>
        <taxon>Eukaryota</taxon>
        <taxon>Metazoa</taxon>
        <taxon>Spiralia</taxon>
        <taxon>Gnathifera</taxon>
        <taxon>Rotifera</taxon>
        <taxon>Eurotatoria</taxon>
        <taxon>Bdelloidea</taxon>
        <taxon>Adinetida</taxon>
        <taxon>Adinetidae</taxon>
        <taxon>Adineta</taxon>
    </lineage>
</organism>
<dbReference type="InterPro" id="IPR011545">
    <property type="entry name" value="DEAD/DEAH_box_helicase_dom"/>
</dbReference>
<evidence type="ECO:0000256" key="3">
    <source>
        <dbReference type="ARBA" id="ARBA00022806"/>
    </source>
</evidence>
<dbReference type="Pfam" id="PF00270">
    <property type="entry name" value="DEAD"/>
    <property type="match status" value="1"/>
</dbReference>
<dbReference type="InterPro" id="IPR050079">
    <property type="entry name" value="DEAD_box_RNA_helicase"/>
</dbReference>
<keyword evidence="4" id="KW-0067">ATP-binding</keyword>
<dbReference type="PANTHER" id="PTHR47959">
    <property type="entry name" value="ATP-DEPENDENT RNA HELICASE RHLE-RELATED"/>
    <property type="match status" value="1"/>
</dbReference>
<reference evidence="6" key="1">
    <citation type="submission" date="2021-02" db="EMBL/GenBank/DDBJ databases">
        <authorList>
            <person name="Nowell W R."/>
        </authorList>
    </citation>
    <scope>NUCLEOTIDE SEQUENCE</scope>
</reference>
<evidence type="ECO:0000256" key="2">
    <source>
        <dbReference type="ARBA" id="ARBA00022801"/>
    </source>
</evidence>
<dbReference type="InterPro" id="IPR014001">
    <property type="entry name" value="Helicase_ATP-bd"/>
</dbReference>
<dbReference type="Proteomes" id="UP000663881">
    <property type="component" value="Unassembled WGS sequence"/>
</dbReference>
<dbReference type="SUPFAM" id="SSF52540">
    <property type="entry name" value="P-loop containing nucleoside triphosphate hydrolases"/>
    <property type="match status" value="1"/>
</dbReference>
<accession>A0A820RAX0</accession>
<dbReference type="InterPro" id="IPR000629">
    <property type="entry name" value="RNA-helicase_DEAD-box_CS"/>
</dbReference>
<dbReference type="PROSITE" id="PS00039">
    <property type="entry name" value="DEAD_ATP_HELICASE"/>
    <property type="match status" value="1"/>
</dbReference>
<dbReference type="Gene3D" id="3.40.50.300">
    <property type="entry name" value="P-loop containing nucleotide triphosphate hydrolases"/>
    <property type="match status" value="1"/>
</dbReference>
<keyword evidence="1" id="KW-0547">Nucleotide-binding</keyword>
<evidence type="ECO:0000256" key="4">
    <source>
        <dbReference type="ARBA" id="ARBA00022840"/>
    </source>
</evidence>
<dbReference type="AlphaFoldDB" id="A0A820RAX0"/>
<comment type="caution">
    <text evidence="6">The sequence shown here is derived from an EMBL/GenBank/DDBJ whole genome shotgun (WGS) entry which is preliminary data.</text>
</comment>
<dbReference type="GO" id="GO:0003676">
    <property type="term" value="F:nucleic acid binding"/>
    <property type="evidence" value="ECO:0007669"/>
    <property type="project" value="InterPro"/>
</dbReference>
<protein>
    <recommendedName>
        <fullName evidence="5">Helicase ATP-binding domain-containing protein</fullName>
    </recommendedName>
</protein>
<dbReference type="GO" id="GO:0005829">
    <property type="term" value="C:cytosol"/>
    <property type="evidence" value="ECO:0007669"/>
    <property type="project" value="TreeGrafter"/>
</dbReference>
<dbReference type="GO" id="GO:0003724">
    <property type="term" value="F:RNA helicase activity"/>
    <property type="evidence" value="ECO:0007669"/>
    <property type="project" value="TreeGrafter"/>
</dbReference>
<name>A0A820RAX0_9BILA</name>
<keyword evidence="3" id="KW-0347">Helicase</keyword>